<reference evidence="9" key="2">
    <citation type="submission" date="2025-09" db="UniProtKB">
        <authorList>
            <consortium name="Ensembl"/>
        </authorList>
    </citation>
    <scope>IDENTIFICATION</scope>
</reference>
<evidence type="ECO:0000313" key="10">
    <source>
        <dbReference type="Proteomes" id="UP000472260"/>
    </source>
</evidence>
<dbReference type="InterPro" id="IPR034015">
    <property type="entry name" value="M1_LTA4H"/>
</dbReference>
<evidence type="ECO:0000256" key="4">
    <source>
        <dbReference type="ARBA" id="ARBA00022723"/>
    </source>
</evidence>
<evidence type="ECO:0000259" key="8">
    <source>
        <dbReference type="SMART" id="SM01263"/>
    </source>
</evidence>
<dbReference type="PANTHER" id="PTHR45726">
    <property type="entry name" value="LEUKOTRIENE A-4 HYDROLASE"/>
    <property type="match status" value="1"/>
</dbReference>
<sequence>MVLKNNCALLAEMWVNHNPDLESIYKTDIKPWKTYQTVYFLDKILEKSPLPDGHIKKLEECYSYIIESNNAELKLRWAQIRSVRLILMFCFQGKQKYTLPVYRALWNGSEETKTLAMEVFSATSKQLHFNVRNYVKKIIA</sequence>
<dbReference type="SUPFAM" id="SSF48371">
    <property type="entry name" value="ARM repeat"/>
    <property type="match status" value="1"/>
</dbReference>
<dbReference type="AlphaFoldDB" id="A0A671RIX9"/>
<gene>
    <name evidence="9" type="primary">LOC107655041</name>
</gene>
<dbReference type="Ensembl" id="ENSSANT00000088503.1">
    <property type="protein sequence ID" value="ENSSANP00000083275.1"/>
    <property type="gene ID" value="ENSSANG00000041336.1"/>
</dbReference>
<evidence type="ECO:0000256" key="2">
    <source>
        <dbReference type="ARBA" id="ARBA00010136"/>
    </source>
</evidence>
<protein>
    <submittedName>
        <fullName evidence="9">Aminopeptidase B-like</fullName>
    </submittedName>
</protein>
<dbReference type="InterPro" id="IPR038502">
    <property type="entry name" value="M1_LTA-4_hydro/amino_C_sf"/>
</dbReference>
<keyword evidence="10" id="KW-1185">Reference proteome</keyword>
<comment type="cofactor">
    <cofactor evidence="1">
        <name>Zn(2+)</name>
        <dbReference type="ChEBI" id="CHEBI:29105"/>
    </cofactor>
</comment>
<dbReference type="Pfam" id="PF09127">
    <property type="entry name" value="Leuk-A4-hydro_C"/>
    <property type="match status" value="1"/>
</dbReference>
<dbReference type="PANTHER" id="PTHR45726:SF1">
    <property type="entry name" value="AMINOPEPTIDASE B"/>
    <property type="match status" value="1"/>
</dbReference>
<keyword evidence="7" id="KW-0482">Metalloprotease</keyword>
<dbReference type="Gene3D" id="1.25.40.320">
    <property type="entry name" value="Peptidase M1, leukotriene A4 hydrolase/aminopeptidase C-terminal domain"/>
    <property type="match status" value="1"/>
</dbReference>
<dbReference type="GO" id="GO:0008270">
    <property type="term" value="F:zinc ion binding"/>
    <property type="evidence" value="ECO:0007669"/>
    <property type="project" value="InterPro"/>
</dbReference>
<dbReference type="Proteomes" id="UP000472260">
    <property type="component" value="Unassembled WGS sequence"/>
</dbReference>
<dbReference type="SMART" id="SM01263">
    <property type="entry name" value="Leuk-A4-hydro_C"/>
    <property type="match status" value="1"/>
</dbReference>
<evidence type="ECO:0000256" key="1">
    <source>
        <dbReference type="ARBA" id="ARBA00001947"/>
    </source>
</evidence>
<evidence type="ECO:0000256" key="7">
    <source>
        <dbReference type="ARBA" id="ARBA00023049"/>
    </source>
</evidence>
<accession>A0A671RIX9</accession>
<dbReference type="InterPro" id="IPR015211">
    <property type="entry name" value="Peptidase_M1_C"/>
</dbReference>
<evidence type="ECO:0000256" key="6">
    <source>
        <dbReference type="ARBA" id="ARBA00022833"/>
    </source>
</evidence>
<name>A0A671RIX9_9TELE</name>
<dbReference type="GO" id="GO:0005615">
    <property type="term" value="C:extracellular space"/>
    <property type="evidence" value="ECO:0007669"/>
    <property type="project" value="TreeGrafter"/>
</dbReference>
<organism evidence="9 10">
    <name type="scientific">Sinocyclocheilus anshuiensis</name>
    <dbReference type="NCBI Taxonomy" id="1608454"/>
    <lineage>
        <taxon>Eukaryota</taxon>
        <taxon>Metazoa</taxon>
        <taxon>Chordata</taxon>
        <taxon>Craniata</taxon>
        <taxon>Vertebrata</taxon>
        <taxon>Euteleostomi</taxon>
        <taxon>Actinopterygii</taxon>
        <taxon>Neopterygii</taxon>
        <taxon>Teleostei</taxon>
        <taxon>Ostariophysi</taxon>
        <taxon>Cypriniformes</taxon>
        <taxon>Cyprinidae</taxon>
        <taxon>Cyprininae</taxon>
        <taxon>Sinocyclocheilus</taxon>
    </lineage>
</organism>
<keyword evidence="4" id="KW-0479">Metal-binding</keyword>
<comment type="similarity">
    <text evidence="2">Belongs to the peptidase M1 family.</text>
</comment>
<dbReference type="GO" id="GO:0006508">
    <property type="term" value="P:proteolysis"/>
    <property type="evidence" value="ECO:0007669"/>
    <property type="project" value="UniProtKB-KW"/>
</dbReference>
<evidence type="ECO:0000256" key="5">
    <source>
        <dbReference type="ARBA" id="ARBA00022801"/>
    </source>
</evidence>
<proteinExistence type="inferred from homology"/>
<keyword evidence="5" id="KW-0378">Hydrolase</keyword>
<keyword evidence="3" id="KW-0645">Protease</keyword>
<dbReference type="GO" id="GO:0070006">
    <property type="term" value="F:metalloaminopeptidase activity"/>
    <property type="evidence" value="ECO:0007669"/>
    <property type="project" value="TreeGrafter"/>
</dbReference>
<evidence type="ECO:0000313" key="9">
    <source>
        <dbReference type="Ensembl" id="ENSSANP00000083275.1"/>
    </source>
</evidence>
<evidence type="ECO:0000256" key="3">
    <source>
        <dbReference type="ARBA" id="ARBA00022670"/>
    </source>
</evidence>
<dbReference type="InterPro" id="IPR016024">
    <property type="entry name" value="ARM-type_fold"/>
</dbReference>
<feature type="domain" description="Peptidase M1 leukotriene A4 hydrolase/aminopeptidase C-terminal" evidence="8">
    <location>
        <begin position="2"/>
        <end position="139"/>
    </location>
</feature>
<reference evidence="9" key="1">
    <citation type="submission" date="2025-08" db="UniProtKB">
        <authorList>
            <consortium name="Ensembl"/>
        </authorList>
    </citation>
    <scope>IDENTIFICATION</scope>
</reference>
<keyword evidence="6" id="KW-0862">Zinc</keyword>